<organism evidence="4 5">
    <name type="scientific">Stachybotrys chlorohalonatus (strain IBT 40285)</name>
    <dbReference type="NCBI Taxonomy" id="1283841"/>
    <lineage>
        <taxon>Eukaryota</taxon>
        <taxon>Fungi</taxon>
        <taxon>Dikarya</taxon>
        <taxon>Ascomycota</taxon>
        <taxon>Pezizomycotina</taxon>
        <taxon>Sordariomycetes</taxon>
        <taxon>Hypocreomycetidae</taxon>
        <taxon>Hypocreales</taxon>
        <taxon>Stachybotryaceae</taxon>
        <taxon>Stachybotrys</taxon>
    </lineage>
</organism>
<evidence type="ECO:0000259" key="3">
    <source>
        <dbReference type="Pfam" id="PF22974"/>
    </source>
</evidence>
<dbReference type="EMBL" id="KL660750">
    <property type="protein sequence ID" value="KFA63261.1"/>
    <property type="molecule type" value="Genomic_DNA"/>
</dbReference>
<accession>A0A084QH26</accession>
<dbReference type="HOGENOM" id="CLU_006356_0_0_1"/>
<sequence length="943" mass="99015">MLYNPVAALLAAVAVAHALPTGDERPQGGFEVVVVHVTPSEGCAARCDAPTPTPDQPFVPGVLLVEEVESVGPESTTPTPTPTASFVHEQPVATLRPNVHWNYDTTPAENVIPIPAEKGSQMYYGINSPQESGEFAFLTYYFNRPSVNLDYTDHVTDVEYVPQQGMTVHFSSNEAWDYAVDTWSERDELVLITYTEGCGAFDDQERCFFQVNAITWDDQAHTIVAQGTPTHPDQIVSKGEAEWGWWEPSGDAATPPTASPAGQTSGVSRPAAGTNATAPGNAGCVPPADAVHGLPTACFGRTFDRDLDANLGREDLSQEYQDFLELVADAPRNVSRAFSRRRGYITRRCGWICKVVNKVIIEPVKNVFETVQEALTVSGSLDEEFSFQVPDPSGTGPVNELLGDLVFVDSPFGNAIQLFSIAGEAGPVSGDVTVFCVGCGVSGTARIAGKASFVPFEGLTEGFIELTSDLSFAVKLGIDAQVALSQDFEIDLFSVGLPGLSFGIITIGPRIDVGARVGLEAAAAGTLLAGADLSLHGARAVVDFVNSANTNAHGFTPILTPVFEAQGQISASATLALPVGLRFGIQIATFDVSAGIVDEPSIRGTAQVAAGVGLGEDGQLEGGLLETDGCAGISAQLSFRNTLFAEITGLDNIDLLDTGDIVLAQGCIDIPGLIQGGEEAVSSTPLALPSVSMPIVETRVTPALTTPIVEGPAIMTSISELPTEPVETEVPETENPMDDLVAPPVSTAPEVLPVQGHNFTYDASTPISISYQDITGSEYAHLISGPSTRISSCSNGNVYAFNAAGSTSSSCSDTWEYKAGALVADGASRPMHYYNNTMSVLGVSRLRIEAEASVPGSGVVVAWAPSGEDSVYVAVDPKDQVLYPVVCEYEVGDDGPRVFLVKDLAAGTAVLESEEVRHSVTGGTVTRCSPLRLEKGSSAVGGS</sequence>
<feature type="chain" id="PRO_5001779431" description="DUF7029 domain-containing protein" evidence="2">
    <location>
        <begin position="19"/>
        <end position="943"/>
    </location>
</feature>
<feature type="signal peptide" evidence="2">
    <location>
        <begin position="1"/>
        <end position="18"/>
    </location>
</feature>
<reference evidence="4 5" key="1">
    <citation type="journal article" date="2014" name="BMC Genomics">
        <title>Comparative genome sequencing reveals chemotype-specific gene clusters in the toxigenic black mold Stachybotrys.</title>
        <authorList>
            <person name="Semeiks J."/>
            <person name="Borek D."/>
            <person name="Otwinowski Z."/>
            <person name="Grishin N.V."/>
        </authorList>
    </citation>
    <scope>NUCLEOTIDE SEQUENCE [LARGE SCALE GENOMIC DNA]</scope>
    <source>
        <strain evidence="4 5">IBT 40285</strain>
    </source>
</reference>
<keyword evidence="5" id="KW-1185">Reference proteome</keyword>
<dbReference type="OrthoDB" id="160645at2759"/>
<evidence type="ECO:0000313" key="4">
    <source>
        <dbReference type="EMBL" id="KFA63261.1"/>
    </source>
</evidence>
<proteinExistence type="predicted"/>
<evidence type="ECO:0000256" key="1">
    <source>
        <dbReference type="SAM" id="MobiDB-lite"/>
    </source>
</evidence>
<dbReference type="InParanoid" id="A0A084QH26"/>
<dbReference type="Proteomes" id="UP000028524">
    <property type="component" value="Unassembled WGS sequence"/>
</dbReference>
<protein>
    <recommendedName>
        <fullName evidence="3">DUF7029 domain-containing protein</fullName>
    </recommendedName>
</protein>
<evidence type="ECO:0000313" key="5">
    <source>
        <dbReference type="Proteomes" id="UP000028524"/>
    </source>
</evidence>
<feature type="region of interest" description="Disordered" evidence="1">
    <location>
        <begin position="245"/>
        <end position="280"/>
    </location>
</feature>
<dbReference type="AlphaFoldDB" id="A0A084QH26"/>
<dbReference type="InterPro" id="IPR054293">
    <property type="entry name" value="DUF7029"/>
</dbReference>
<dbReference type="Pfam" id="PF22974">
    <property type="entry name" value="DUF7029"/>
    <property type="match status" value="1"/>
</dbReference>
<name>A0A084QH26_STAC4</name>
<feature type="domain" description="DUF7029" evidence="3">
    <location>
        <begin position="141"/>
        <end position="238"/>
    </location>
</feature>
<dbReference type="OMA" id="SHIERRW"/>
<evidence type="ECO:0000256" key="2">
    <source>
        <dbReference type="SAM" id="SignalP"/>
    </source>
</evidence>
<dbReference type="STRING" id="1283841.A0A084QH26"/>
<keyword evidence="2" id="KW-0732">Signal</keyword>
<feature type="compositionally biased region" description="Low complexity" evidence="1">
    <location>
        <begin position="270"/>
        <end position="280"/>
    </location>
</feature>
<gene>
    <name evidence="4" type="ORF">S40285_06914</name>
</gene>